<protein>
    <submittedName>
        <fullName evidence="2">Peptidase M28</fullName>
    </submittedName>
</protein>
<dbReference type="Gene3D" id="3.40.630.10">
    <property type="entry name" value="Zn peptidases"/>
    <property type="match status" value="2"/>
</dbReference>
<dbReference type="PANTHER" id="PTHR12147">
    <property type="entry name" value="METALLOPEPTIDASE M28 FAMILY MEMBER"/>
    <property type="match status" value="1"/>
</dbReference>
<sequence length="543" mass="59071">MIYRSLTIVLISSLVSTCWGQNGLPKHLKKPFAKVSAEAIKGHIAYLADNRMKGRLPGTPEFELAGQYVEAEFKKLGLEPAGENGSYRQKVVVRTAKTVVEQNGIHYHSPQQHLDLEYGKDFTVQADFNVASNQIEAPLVFAGYGISAPKLNHDDYKGLDVKGKMVIVLSRVPENKFGSTETAHLATTRAKVDMAYQHGAVGVFVMPPPTVGGPQGGPGSVRGVVLPNGKAEGRGVNPYPSIKVVGTLTWAGLGKIMGKPELSSRELAALLYNPTAPVVIPGTARVQTGTVYEHLETFNVIGKIPGSDPVLKEEYVVHTAHLDHVGIGRPVNGDSIYNGAHDNASGVASLLEIAKLYQGFKKDRPKRSVLIVMVTGEEMGLLGSTYFANNPTVPKDKIVADINTDMPTILAPLLGIVPLGAEHSTLMATVQQAAGYLGLEVMQDHMPTEVRFVRSDQYSFVLQGIPALHIKYGLKTSDPNFDLDGLIKDFTKNNYHKPSDELNDSFNFEAGRTYVRLNFLISYLVSRAAERPSWKPESIFATK</sequence>
<reference evidence="2 3" key="1">
    <citation type="journal article" date="2011" name="Stand. Genomic Sci.">
        <title>Complete genome sequence of Haliscomenobacter hydrossis type strain (O).</title>
        <authorList>
            <consortium name="US DOE Joint Genome Institute (JGI-PGF)"/>
            <person name="Daligault H."/>
            <person name="Lapidus A."/>
            <person name="Zeytun A."/>
            <person name="Nolan M."/>
            <person name="Lucas S."/>
            <person name="Del Rio T.G."/>
            <person name="Tice H."/>
            <person name="Cheng J.F."/>
            <person name="Tapia R."/>
            <person name="Han C."/>
            <person name="Goodwin L."/>
            <person name="Pitluck S."/>
            <person name="Liolios K."/>
            <person name="Pagani I."/>
            <person name="Ivanova N."/>
            <person name="Huntemann M."/>
            <person name="Mavromatis K."/>
            <person name="Mikhailova N."/>
            <person name="Pati A."/>
            <person name="Chen A."/>
            <person name="Palaniappan K."/>
            <person name="Land M."/>
            <person name="Hauser L."/>
            <person name="Brambilla E.M."/>
            <person name="Rohde M."/>
            <person name="Verbarg S."/>
            <person name="Goker M."/>
            <person name="Bristow J."/>
            <person name="Eisen J.A."/>
            <person name="Markowitz V."/>
            <person name="Hugenholtz P."/>
            <person name="Kyrpides N.C."/>
            <person name="Klenk H.P."/>
            <person name="Woyke T."/>
        </authorList>
    </citation>
    <scope>NUCLEOTIDE SEQUENCE [LARGE SCALE GENOMIC DNA]</scope>
    <source>
        <strain evidence="3">ATCC 27775 / DSM 1100 / LMG 10767 / O</strain>
    </source>
</reference>
<dbReference type="HOGENOM" id="CLU_019932_2_1_10"/>
<dbReference type="KEGG" id="hhy:Halhy_3248"/>
<dbReference type="PANTHER" id="PTHR12147:SF26">
    <property type="entry name" value="PEPTIDASE M28 DOMAIN-CONTAINING PROTEIN"/>
    <property type="match status" value="1"/>
</dbReference>
<evidence type="ECO:0000259" key="1">
    <source>
        <dbReference type="Pfam" id="PF04389"/>
    </source>
</evidence>
<dbReference type="GO" id="GO:0006508">
    <property type="term" value="P:proteolysis"/>
    <property type="evidence" value="ECO:0007669"/>
    <property type="project" value="InterPro"/>
</dbReference>
<evidence type="ECO:0000313" key="2">
    <source>
        <dbReference type="EMBL" id="AEE51108.1"/>
    </source>
</evidence>
<proteinExistence type="predicted"/>
<dbReference type="RefSeq" id="WP_013765649.1">
    <property type="nucleotide sequence ID" value="NC_015510.1"/>
</dbReference>
<dbReference type="InterPro" id="IPR007484">
    <property type="entry name" value="Peptidase_M28"/>
</dbReference>
<dbReference type="AlphaFoldDB" id="F4KS21"/>
<dbReference type="SUPFAM" id="SSF53187">
    <property type="entry name" value="Zn-dependent exopeptidases"/>
    <property type="match status" value="1"/>
</dbReference>
<dbReference type="InterPro" id="IPR045175">
    <property type="entry name" value="M28_fam"/>
</dbReference>
<organism evidence="2 3">
    <name type="scientific">Haliscomenobacter hydrossis (strain ATCC 27775 / DSM 1100 / LMG 10767 / O)</name>
    <dbReference type="NCBI Taxonomy" id="760192"/>
    <lineage>
        <taxon>Bacteria</taxon>
        <taxon>Pseudomonadati</taxon>
        <taxon>Bacteroidota</taxon>
        <taxon>Saprospiria</taxon>
        <taxon>Saprospirales</taxon>
        <taxon>Haliscomenobacteraceae</taxon>
        <taxon>Haliscomenobacter</taxon>
    </lineage>
</organism>
<dbReference type="Proteomes" id="UP000008461">
    <property type="component" value="Chromosome"/>
</dbReference>
<dbReference type="Pfam" id="PF04389">
    <property type="entry name" value="Peptidase_M28"/>
    <property type="match status" value="1"/>
</dbReference>
<name>F4KS21_HALH1</name>
<accession>F4KS21</accession>
<dbReference type="EMBL" id="CP002691">
    <property type="protein sequence ID" value="AEE51108.1"/>
    <property type="molecule type" value="Genomic_DNA"/>
</dbReference>
<dbReference type="eggNOG" id="COG2234">
    <property type="taxonomic scope" value="Bacteria"/>
</dbReference>
<dbReference type="SUPFAM" id="SSF52025">
    <property type="entry name" value="PA domain"/>
    <property type="match status" value="1"/>
</dbReference>
<reference key="2">
    <citation type="submission" date="2011-04" db="EMBL/GenBank/DDBJ databases">
        <title>Complete sequence of chromosome of Haliscomenobacter hydrossis DSM 1100.</title>
        <authorList>
            <consortium name="US DOE Joint Genome Institute (JGI-PGF)"/>
            <person name="Lucas S."/>
            <person name="Han J."/>
            <person name="Lapidus A."/>
            <person name="Bruce D."/>
            <person name="Goodwin L."/>
            <person name="Pitluck S."/>
            <person name="Peters L."/>
            <person name="Kyrpides N."/>
            <person name="Mavromatis K."/>
            <person name="Ivanova N."/>
            <person name="Ovchinnikova G."/>
            <person name="Pagani I."/>
            <person name="Daligault H."/>
            <person name="Detter J.C."/>
            <person name="Han C."/>
            <person name="Land M."/>
            <person name="Hauser L."/>
            <person name="Markowitz V."/>
            <person name="Cheng J.-F."/>
            <person name="Hugenholtz P."/>
            <person name="Woyke T."/>
            <person name="Wu D."/>
            <person name="Verbarg S."/>
            <person name="Frueling A."/>
            <person name="Brambilla E."/>
            <person name="Klenk H.-P."/>
            <person name="Eisen J.A."/>
        </authorList>
    </citation>
    <scope>NUCLEOTIDE SEQUENCE</scope>
    <source>
        <strain>DSM 1100</strain>
    </source>
</reference>
<feature type="domain" description="Peptidase M28" evidence="1">
    <location>
        <begin position="299"/>
        <end position="504"/>
    </location>
</feature>
<dbReference type="STRING" id="760192.Halhy_3248"/>
<dbReference type="InterPro" id="IPR046450">
    <property type="entry name" value="PA_dom_sf"/>
</dbReference>
<dbReference type="OrthoDB" id="1521787at2"/>
<dbReference type="GO" id="GO:0008235">
    <property type="term" value="F:metalloexopeptidase activity"/>
    <property type="evidence" value="ECO:0007669"/>
    <property type="project" value="InterPro"/>
</dbReference>
<evidence type="ECO:0000313" key="3">
    <source>
        <dbReference type="Proteomes" id="UP000008461"/>
    </source>
</evidence>
<gene>
    <name evidence="2" type="ordered locus">Halhy_3248</name>
</gene>
<dbReference type="Gene3D" id="3.50.30.30">
    <property type="match status" value="1"/>
</dbReference>
<keyword evidence="3" id="KW-1185">Reference proteome</keyword>